<dbReference type="SUPFAM" id="SSF51735">
    <property type="entry name" value="NAD(P)-binding Rossmann-fold domains"/>
    <property type="match status" value="1"/>
</dbReference>
<evidence type="ECO:0000256" key="9">
    <source>
        <dbReference type="SAM" id="MobiDB-lite"/>
    </source>
</evidence>
<gene>
    <name evidence="12" type="ORF">CPLU01_11918</name>
</gene>
<evidence type="ECO:0000313" key="13">
    <source>
        <dbReference type="Proteomes" id="UP000654918"/>
    </source>
</evidence>
<sequence>MLFRLRSVVSIARSSFPKRRLYSSTTAMASLAAEKRHKVTVVGSGNWGSTICKIVAENTRAHPELFEEDVHMWVFEEDVVLDSSSPYHDPAVGDKPQKLTSVINKYHENTKYLPGIKLPSNIIANPSLQDAVKDSTILVFNLPHQFIGNVCKQLRGHILPFARGISCIKGVNVSDDGISLFSEWIGDGLGIYCGALSGANIASEIAAEKWSETTIAYDPPPMDNSRAPTPRSTSPNANGAGNGIAPLTPVEMQHKDARGRTSKTKLTPVPAEYPPLDHQIFKHLFHRPYFHVRMVSDVAGVSLGGALKNIVALAAGFVDGRGWGDNAKAAIMRVGLLEMVNFGKEFFGETVHTGTFTEESAGVADLITSCSGGRNFRCAKMAVAEGLSVQEIEKRELNGQLLQGTSTAKEVNSFLKARGLEKDYPLFTAVHGILEGRHSVDDIPSLVSDN</sequence>
<dbReference type="GO" id="GO:0141152">
    <property type="term" value="F:glycerol-3-phosphate dehydrogenase (NAD+) activity"/>
    <property type="evidence" value="ECO:0007669"/>
    <property type="project" value="UniProtKB-UniRule"/>
</dbReference>
<dbReference type="InterPro" id="IPR013328">
    <property type="entry name" value="6PGD_dom2"/>
</dbReference>
<dbReference type="InterPro" id="IPR008927">
    <property type="entry name" value="6-PGluconate_DH-like_C_sf"/>
</dbReference>
<organism evidence="12 13">
    <name type="scientific">Colletotrichum plurivorum</name>
    <dbReference type="NCBI Taxonomy" id="2175906"/>
    <lineage>
        <taxon>Eukaryota</taxon>
        <taxon>Fungi</taxon>
        <taxon>Dikarya</taxon>
        <taxon>Ascomycota</taxon>
        <taxon>Pezizomycotina</taxon>
        <taxon>Sordariomycetes</taxon>
        <taxon>Hypocreomycetidae</taxon>
        <taxon>Glomerellales</taxon>
        <taxon>Glomerellaceae</taxon>
        <taxon>Colletotrichum</taxon>
        <taxon>Colletotrichum orchidearum species complex</taxon>
    </lineage>
</organism>
<feature type="domain" description="Glycerol-3-phosphate dehydrogenase NAD-dependent N-terminal" evidence="10">
    <location>
        <begin position="38"/>
        <end position="218"/>
    </location>
</feature>
<dbReference type="GO" id="GO:0051287">
    <property type="term" value="F:NAD binding"/>
    <property type="evidence" value="ECO:0007669"/>
    <property type="project" value="UniProtKB-UniRule"/>
</dbReference>
<keyword evidence="3 7" id="KW-0560">Oxidoreductase</keyword>
<dbReference type="InterPro" id="IPR011128">
    <property type="entry name" value="G3P_DH_NAD-dep_N"/>
</dbReference>
<evidence type="ECO:0000256" key="3">
    <source>
        <dbReference type="ARBA" id="ARBA00023002"/>
    </source>
</evidence>
<keyword evidence="4 7" id="KW-0520">NAD</keyword>
<evidence type="ECO:0000256" key="7">
    <source>
        <dbReference type="RuleBase" id="RU000437"/>
    </source>
</evidence>
<proteinExistence type="inferred from homology"/>
<dbReference type="GO" id="GO:0005829">
    <property type="term" value="C:cytosol"/>
    <property type="evidence" value="ECO:0007669"/>
    <property type="project" value="TreeGrafter"/>
</dbReference>
<feature type="compositionally biased region" description="Polar residues" evidence="9">
    <location>
        <begin position="226"/>
        <end position="239"/>
    </location>
</feature>
<dbReference type="GO" id="GO:0046168">
    <property type="term" value="P:glycerol-3-phosphate catabolic process"/>
    <property type="evidence" value="ECO:0007669"/>
    <property type="project" value="UniProtKB-UniRule"/>
</dbReference>
<dbReference type="PANTHER" id="PTHR11728:SF8">
    <property type="entry name" value="GLYCEROL-3-PHOSPHATE DEHYDROGENASE [NAD(+)]-RELATED"/>
    <property type="match status" value="1"/>
</dbReference>
<dbReference type="EMBL" id="WIGO01000232">
    <property type="protein sequence ID" value="KAF6822608.1"/>
    <property type="molecule type" value="Genomic_DNA"/>
</dbReference>
<dbReference type="PRINTS" id="PR00077">
    <property type="entry name" value="GPDHDRGNASE"/>
</dbReference>
<name>A0A8H6K1F8_9PEZI</name>
<dbReference type="PROSITE" id="PS00957">
    <property type="entry name" value="NAD_G3PDH"/>
    <property type="match status" value="1"/>
</dbReference>
<dbReference type="GO" id="GO:0005975">
    <property type="term" value="P:carbohydrate metabolic process"/>
    <property type="evidence" value="ECO:0007669"/>
    <property type="project" value="InterPro"/>
</dbReference>
<keyword evidence="13" id="KW-1185">Reference proteome</keyword>
<dbReference type="GO" id="GO:0005634">
    <property type="term" value="C:nucleus"/>
    <property type="evidence" value="ECO:0007669"/>
    <property type="project" value="TreeGrafter"/>
</dbReference>
<dbReference type="Gene3D" id="3.40.50.720">
    <property type="entry name" value="NAD(P)-binding Rossmann-like Domain"/>
    <property type="match status" value="1"/>
</dbReference>
<dbReference type="PANTHER" id="PTHR11728">
    <property type="entry name" value="GLYCEROL-3-PHOSPHATE DEHYDROGENASE"/>
    <property type="match status" value="1"/>
</dbReference>
<dbReference type="InterPro" id="IPR036291">
    <property type="entry name" value="NAD(P)-bd_dom_sf"/>
</dbReference>
<evidence type="ECO:0000256" key="1">
    <source>
        <dbReference type="ARBA" id="ARBA00011009"/>
    </source>
</evidence>
<accession>A0A8H6K1F8</accession>
<evidence type="ECO:0000256" key="6">
    <source>
        <dbReference type="ARBA" id="ARBA00072861"/>
    </source>
</evidence>
<dbReference type="FunFam" id="1.10.1040.10:FF:000004">
    <property type="entry name" value="Glycerol-3-phosphate dehydrogenase [NAD(+)]"/>
    <property type="match status" value="1"/>
</dbReference>
<dbReference type="Pfam" id="PF01210">
    <property type="entry name" value="NAD_Gly3P_dh_N"/>
    <property type="match status" value="1"/>
</dbReference>
<feature type="domain" description="Glycerol-3-phosphate dehydrogenase NAD-dependent C-terminal" evidence="11">
    <location>
        <begin position="297"/>
        <end position="443"/>
    </location>
</feature>
<dbReference type="InterPro" id="IPR006168">
    <property type="entry name" value="G3P_DH_NAD-dep"/>
</dbReference>
<reference evidence="12" key="1">
    <citation type="journal article" date="2020" name="Phytopathology">
        <title>Genome Sequence Resources of Colletotrichum truncatum, C. plurivorum, C. musicola, and C. sojae: Four Species Pathogenic to Soybean (Glycine max).</title>
        <authorList>
            <person name="Rogerio F."/>
            <person name="Boufleur T.R."/>
            <person name="Ciampi-Guillardi M."/>
            <person name="Sukno S.A."/>
            <person name="Thon M.R."/>
            <person name="Massola Junior N.S."/>
            <person name="Baroncelli R."/>
        </authorList>
    </citation>
    <scope>NUCLEOTIDE SEQUENCE</scope>
    <source>
        <strain evidence="12">LFN00145</strain>
    </source>
</reference>
<evidence type="ECO:0000256" key="2">
    <source>
        <dbReference type="ARBA" id="ARBA00013218"/>
    </source>
</evidence>
<comment type="caution">
    <text evidence="12">The sequence shown here is derived from an EMBL/GenBank/DDBJ whole genome shotgun (WGS) entry which is preliminary data.</text>
</comment>
<dbReference type="AlphaFoldDB" id="A0A8H6K1F8"/>
<evidence type="ECO:0000259" key="10">
    <source>
        <dbReference type="Pfam" id="PF01210"/>
    </source>
</evidence>
<dbReference type="Pfam" id="PF07479">
    <property type="entry name" value="NAD_Gly3P_dh_C"/>
    <property type="match status" value="1"/>
</dbReference>
<comment type="similarity">
    <text evidence="1 7">Belongs to the NAD-dependent glycerol-3-phosphate dehydrogenase family.</text>
</comment>
<dbReference type="SUPFAM" id="SSF48179">
    <property type="entry name" value="6-phosphogluconate dehydrogenase C-terminal domain-like"/>
    <property type="match status" value="1"/>
</dbReference>
<comment type="catalytic activity">
    <reaction evidence="5 8">
        <text>sn-glycerol 3-phosphate + NAD(+) = dihydroxyacetone phosphate + NADH + H(+)</text>
        <dbReference type="Rhea" id="RHEA:11092"/>
        <dbReference type="ChEBI" id="CHEBI:15378"/>
        <dbReference type="ChEBI" id="CHEBI:57540"/>
        <dbReference type="ChEBI" id="CHEBI:57597"/>
        <dbReference type="ChEBI" id="CHEBI:57642"/>
        <dbReference type="ChEBI" id="CHEBI:57945"/>
        <dbReference type="EC" id="1.1.1.8"/>
    </reaction>
</comment>
<evidence type="ECO:0000256" key="5">
    <source>
        <dbReference type="ARBA" id="ARBA00048683"/>
    </source>
</evidence>
<evidence type="ECO:0000256" key="8">
    <source>
        <dbReference type="RuleBase" id="RU361243"/>
    </source>
</evidence>
<evidence type="ECO:0000259" key="11">
    <source>
        <dbReference type="Pfam" id="PF07479"/>
    </source>
</evidence>
<protein>
    <recommendedName>
        <fullName evidence="6 8">Glycerol-3-phosphate dehydrogenase [NAD(+)]</fullName>
        <ecNumber evidence="2 8">1.1.1.8</ecNumber>
    </recommendedName>
</protein>
<dbReference type="InterPro" id="IPR006109">
    <property type="entry name" value="G3P_DH_NAD-dep_C"/>
</dbReference>
<dbReference type="EC" id="1.1.1.8" evidence="2 8"/>
<feature type="region of interest" description="Disordered" evidence="9">
    <location>
        <begin position="216"/>
        <end position="247"/>
    </location>
</feature>
<evidence type="ECO:0000313" key="12">
    <source>
        <dbReference type="EMBL" id="KAF6822608.1"/>
    </source>
</evidence>
<dbReference type="Proteomes" id="UP000654918">
    <property type="component" value="Unassembled WGS sequence"/>
</dbReference>
<evidence type="ECO:0000256" key="4">
    <source>
        <dbReference type="ARBA" id="ARBA00023027"/>
    </source>
</evidence>
<dbReference type="Gene3D" id="1.10.1040.10">
    <property type="entry name" value="N-(1-d-carboxylethyl)-l-norvaline Dehydrogenase, domain 2"/>
    <property type="match status" value="1"/>
</dbReference>